<evidence type="ECO:0000313" key="3">
    <source>
        <dbReference type="Proteomes" id="UP000013966"/>
    </source>
</evidence>
<feature type="domain" description="Nitroreductase" evidence="1">
    <location>
        <begin position="8"/>
        <end position="68"/>
    </location>
</feature>
<name>A0A060PKM5_9BURK</name>
<geneLocation type="plasmid" evidence="2 3">
    <name>p2</name>
</geneLocation>
<keyword evidence="2" id="KW-0614">Plasmid</keyword>
<dbReference type="HOGENOM" id="CLU_2328356_0_0_4"/>
<dbReference type="EMBL" id="AP013062">
    <property type="protein sequence ID" value="BAO94121.1"/>
    <property type="molecule type" value="Genomic_DNA"/>
</dbReference>
<dbReference type="GO" id="GO:0016491">
    <property type="term" value="F:oxidoreductase activity"/>
    <property type="evidence" value="ECO:0007669"/>
    <property type="project" value="InterPro"/>
</dbReference>
<accession>A0A060PKM5</accession>
<dbReference type="Proteomes" id="UP000013966">
    <property type="component" value="Plasmid p2"/>
</dbReference>
<gene>
    <name evidence="2" type="ORF">BRPE64_ECDS02390</name>
</gene>
<dbReference type="Pfam" id="PF00881">
    <property type="entry name" value="Nitroreductase"/>
    <property type="match status" value="1"/>
</dbReference>
<organism evidence="2 3">
    <name type="scientific">Caballeronia insecticola</name>
    <dbReference type="NCBI Taxonomy" id="758793"/>
    <lineage>
        <taxon>Bacteria</taxon>
        <taxon>Pseudomonadati</taxon>
        <taxon>Pseudomonadota</taxon>
        <taxon>Betaproteobacteria</taxon>
        <taxon>Burkholderiales</taxon>
        <taxon>Burkholderiaceae</taxon>
        <taxon>Caballeronia</taxon>
    </lineage>
</organism>
<dbReference type="InterPro" id="IPR000415">
    <property type="entry name" value="Nitroreductase-like"/>
</dbReference>
<keyword evidence="3" id="KW-1185">Reference proteome</keyword>
<reference evidence="2 3" key="1">
    <citation type="journal article" date="2013" name="Genome Announc.">
        <title>Complete Genome Sequence of Burkholderia sp. Strain RPE64, Bacterial Symbiont of the Bean Bug Riptortus pedestris.</title>
        <authorList>
            <person name="Shibata T.F."/>
            <person name="Maeda T."/>
            <person name="Nikoh N."/>
            <person name="Yamaguchi K."/>
            <person name="Oshima K."/>
            <person name="Hattori M."/>
            <person name="Nishiyama T."/>
            <person name="Hasebe M."/>
            <person name="Fukatsu T."/>
            <person name="Kikuchi Y."/>
            <person name="Shigenobu S."/>
        </authorList>
    </citation>
    <scope>NUCLEOTIDE SEQUENCE [LARGE SCALE GENOMIC DNA]</scope>
    <source>
        <plasmid evidence="2 3">p2</plasmid>
    </source>
</reference>
<dbReference type="KEGG" id="buo:BRPE64_ECDS02390"/>
<protein>
    <submittedName>
        <fullName evidence="2">Nitroreductase</fullName>
    </submittedName>
</protein>
<sequence length="98" mass="10784">MIFTIDARLKKYSWLDYGLFLQTVMIAARARGLDTCAQVSFARYPGIIADHLDLAAGHDVVCGMSLGYADESAVINRLEIPRESVDGFASFAGFEEYA</sequence>
<proteinExistence type="predicted"/>
<reference evidence="2 3" key="2">
    <citation type="journal article" date="2018" name="Int. J. Syst. Evol. Microbiol.">
        <title>Burkholderia insecticola sp. nov., a gut symbiotic bacterium of the bean bug Riptortus pedestris.</title>
        <authorList>
            <person name="Takeshita K."/>
            <person name="Tamaki H."/>
            <person name="Ohbayashi T."/>
            <person name="Meng X.-Y."/>
            <person name="Sone T."/>
            <person name="Mitani Y."/>
            <person name="Peeters C."/>
            <person name="Kikuchi Y."/>
            <person name="Vandamme P."/>
        </authorList>
    </citation>
    <scope>NUCLEOTIDE SEQUENCE [LARGE SCALE GENOMIC DNA]</scope>
    <source>
        <strain evidence="2">RPE64</strain>
        <plasmid evidence="2 3">p2</plasmid>
    </source>
</reference>
<dbReference type="InterPro" id="IPR029479">
    <property type="entry name" value="Nitroreductase"/>
</dbReference>
<evidence type="ECO:0000313" key="2">
    <source>
        <dbReference type="EMBL" id="BAO94121.1"/>
    </source>
</evidence>
<dbReference type="RefSeq" id="WP_332444317.1">
    <property type="nucleotide sequence ID" value="NC_021295.1"/>
</dbReference>
<dbReference type="Gene3D" id="3.40.109.10">
    <property type="entry name" value="NADH Oxidase"/>
    <property type="match status" value="1"/>
</dbReference>
<dbReference type="SUPFAM" id="SSF55469">
    <property type="entry name" value="FMN-dependent nitroreductase-like"/>
    <property type="match status" value="1"/>
</dbReference>
<dbReference type="AlphaFoldDB" id="A0A060PKM5"/>
<evidence type="ECO:0000259" key="1">
    <source>
        <dbReference type="Pfam" id="PF00881"/>
    </source>
</evidence>